<name>A0A9Q1E370_CONCO</name>
<evidence type="ECO:0000313" key="1">
    <source>
        <dbReference type="EMBL" id="KAJ8288785.1"/>
    </source>
</evidence>
<dbReference type="EMBL" id="JAFJMO010000001">
    <property type="protein sequence ID" value="KAJ8288785.1"/>
    <property type="molecule type" value="Genomic_DNA"/>
</dbReference>
<accession>A0A9Q1E370</accession>
<organism evidence="1 2">
    <name type="scientific">Conger conger</name>
    <name type="common">Conger eel</name>
    <name type="synonym">Muraena conger</name>
    <dbReference type="NCBI Taxonomy" id="82655"/>
    <lineage>
        <taxon>Eukaryota</taxon>
        <taxon>Metazoa</taxon>
        <taxon>Chordata</taxon>
        <taxon>Craniata</taxon>
        <taxon>Vertebrata</taxon>
        <taxon>Euteleostomi</taxon>
        <taxon>Actinopterygii</taxon>
        <taxon>Neopterygii</taxon>
        <taxon>Teleostei</taxon>
        <taxon>Anguilliformes</taxon>
        <taxon>Congridae</taxon>
        <taxon>Conger</taxon>
    </lineage>
</organism>
<evidence type="ECO:0000313" key="2">
    <source>
        <dbReference type="Proteomes" id="UP001152803"/>
    </source>
</evidence>
<gene>
    <name evidence="1" type="ORF">COCON_G00014440</name>
</gene>
<comment type="caution">
    <text evidence="1">The sequence shown here is derived from an EMBL/GenBank/DDBJ whole genome shotgun (WGS) entry which is preliminary data.</text>
</comment>
<proteinExistence type="predicted"/>
<reference evidence="1" key="1">
    <citation type="journal article" date="2023" name="Science">
        <title>Genome structures resolve the early diversification of teleost fishes.</title>
        <authorList>
            <person name="Parey E."/>
            <person name="Louis A."/>
            <person name="Montfort J."/>
            <person name="Bouchez O."/>
            <person name="Roques C."/>
            <person name="Iampietro C."/>
            <person name="Lluch J."/>
            <person name="Castinel A."/>
            <person name="Donnadieu C."/>
            <person name="Desvignes T."/>
            <person name="Floi Bucao C."/>
            <person name="Jouanno E."/>
            <person name="Wen M."/>
            <person name="Mejri S."/>
            <person name="Dirks R."/>
            <person name="Jansen H."/>
            <person name="Henkel C."/>
            <person name="Chen W.J."/>
            <person name="Zahm M."/>
            <person name="Cabau C."/>
            <person name="Klopp C."/>
            <person name="Thompson A.W."/>
            <person name="Robinson-Rechavi M."/>
            <person name="Braasch I."/>
            <person name="Lecointre G."/>
            <person name="Bobe J."/>
            <person name="Postlethwait J.H."/>
            <person name="Berthelot C."/>
            <person name="Roest Crollius H."/>
            <person name="Guiguen Y."/>
        </authorList>
    </citation>
    <scope>NUCLEOTIDE SEQUENCE</scope>
    <source>
        <strain evidence="1">Concon-B</strain>
    </source>
</reference>
<keyword evidence="2" id="KW-1185">Reference proteome</keyword>
<protein>
    <submittedName>
        <fullName evidence="1">Uncharacterized protein</fullName>
    </submittedName>
</protein>
<dbReference type="AlphaFoldDB" id="A0A9Q1E370"/>
<dbReference type="Proteomes" id="UP001152803">
    <property type="component" value="Unassembled WGS sequence"/>
</dbReference>
<sequence>MGRQAVAGRVVTVLPARRPGGFGPVPGAGGPREARRTEAVRGAVAPAQAGAAVGAGVAGAGRQGGVTGGAGEPRRTQAGVGGPVVQAAAPVGAGAGFTVVHVDLAEVAGKPGGAEAGGVGRQPVVVGAGALVLARRAVGPDNALYLNDNLMSAAFSNQVSLKQWFPTSVLGDHCVCWFSFQPRLQSQKFNKLTVFLN</sequence>